<feature type="chain" id="PRO_5015737916" evidence="3">
    <location>
        <begin position="25"/>
        <end position="196"/>
    </location>
</feature>
<evidence type="ECO:0000259" key="4">
    <source>
        <dbReference type="Pfam" id="PF07987"/>
    </source>
</evidence>
<sequence length="196" mass="21530">MFKKLISMSFILFIALGLFKVADAHVTLNPNESEPKSYDKYDVRVPVEQNDNTIKVELTVPKGVNLENVAPVDGFKHSFEKDKKGNITKVTWKATGKGIGPNEFIEFPIVAANPDKEGSFKWKAVQTYDNGDVVKWDGKEDSEHPAPITTVKKGANPNGSHSDQSSTTSGSTIALWIVSIVAILLSLIAIFKKARK</sequence>
<feature type="region of interest" description="Disordered" evidence="1">
    <location>
        <begin position="138"/>
        <end position="168"/>
    </location>
</feature>
<reference evidence="5 6" key="1">
    <citation type="journal article" date="2016" name="Front. Microbiol.">
        <title>Comprehensive Phylogenetic Analysis of Bovine Non-aureus Staphylococci Species Based on Whole-Genome Sequencing.</title>
        <authorList>
            <person name="Naushad S."/>
            <person name="Barkema H.W."/>
            <person name="Luby C."/>
            <person name="Condas L.A."/>
            <person name="Nobrega D.B."/>
            <person name="Carson D.A."/>
            <person name="De Buck J."/>
        </authorList>
    </citation>
    <scope>NUCLEOTIDE SEQUENCE [LARGE SCALE GENOMIC DNA]</scope>
    <source>
        <strain evidence="5 6">SNUC 2993</strain>
    </source>
</reference>
<keyword evidence="2" id="KW-0472">Membrane</keyword>
<keyword evidence="3" id="KW-0732">Signal</keyword>
<evidence type="ECO:0000313" key="6">
    <source>
        <dbReference type="Proteomes" id="UP000240717"/>
    </source>
</evidence>
<accession>A0A2T4Q3K6</accession>
<feature type="signal peptide" evidence="3">
    <location>
        <begin position="1"/>
        <end position="24"/>
    </location>
</feature>
<dbReference type="Pfam" id="PF07987">
    <property type="entry name" value="DUF1775"/>
    <property type="match status" value="1"/>
</dbReference>
<dbReference type="EMBL" id="PZEV01000002">
    <property type="protein sequence ID" value="PTI52501.1"/>
    <property type="molecule type" value="Genomic_DNA"/>
</dbReference>
<feature type="domain" description="YncI copper-binding" evidence="4">
    <location>
        <begin position="25"/>
        <end position="149"/>
    </location>
</feature>
<gene>
    <name evidence="5" type="ORF">BU085_00990</name>
</gene>
<proteinExistence type="predicted"/>
<protein>
    <submittedName>
        <fullName evidence="5">DUF1775 domain-containing protein</fullName>
    </submittedName>
</protein>
<dbReference type="AlphaFoldDB" id="A0A2T4Q3K6"/>
<dbReference type="Proteomes" id="UP000240717">
    <property type="component" value="Unassembled WGS sequence"/>
</dbReference>
<organism evidence="5 6">
    <name type="scientific">Staphylococcus warneri</name>
    <dbReference type="NCBI Taxonomy" id="1292"/>
    <lineage>
        <taxon>Bacteria</taxon>
        <taxon>Bacillati</taxon>
        <taxon>Bacillota</taxon>
        <taxon>Bacilli</taxon>
        <taxon>Bacillales</taxon>
        <taxon>Staphylococcaceae</taxon>
        <taxon>Staphylococcus</taxon>
    </lineage>
</organism>
<dbReference type="RefSeq" id="WP_075778148.1">
    <property type="nucleotide sequence ID" value="NZ_JAIBNN010000002.1"/>
</dbReference>
<comment type="caution">
    <text evidence="5">The sequence shown here is derived from an EMBL/GenBank/DDBJ whole genome shotgun (WGS) entry which is preliminary data.</text>
</comment>
<evidence type="ECO:0000256" key="2">
    <source>
        <dbReference type="SAM" id="Phobius"/>
    </source>
</evidence>
<dbReference type="InterPro" id="IPR012533">
    <property type="entry name" value="YcnI-copper_dom"/>
</dbReference>
<name>A0A2T4Q3K6_STAWA</name>
<evidence type="ECO:0000256" key="3">
    <source>
        <dbReference type="SAM" id="SignalP"/>
    </source>
</evidence>
<keyword evidence="2" id="KW-0812">Transmembrane</keyword>
<dbReference type="CDD" id="cd08545">
    <property type="entry name" value="YcnI_like"/>
    <property type="match status" value="1"/>
</dbReference>
<evidence type="ECO:0000256" key="1">
    <source>
        <dbReference type="SAM" id="MobiDB-lite"/>
    </source>
</evidence>
<dbReference type="InterPro" id="IPR038507">
    <property type="entry name" value="YcnI-like_sf"/>
</dbReference>
<evidence type="ECO:0000313" key="5">
    <source>
        <dbReference type="EMBL" id="PTI52501.1"/>
    </source>
</evidence>
<feature type="transmembrane region" description="Helical" evidence="2">
    <location>
        <begin position="173"/>
        <end position="191"/>
    </location>
</feature>
<dbReference type="Gene3D" id="2.60.40.2230">
    <property type="entry name" value="Uncharacterised protein YcnI-like PF07987, DUF1775"/>
    <property type="match status" value="1"/>
</dbReference>
<keyword evidence="2" id="KW-1133">Transmembrane helix</keyword>
<dbReference type="STRING" id="1194526.A284_02605"/>